<dbReference type="EMBL" id="CAJNNV010029629">
    <property type="protein sequence ID" value="CAE8629326.1"/>
    <property type="molecule type" value="Genomic_DNA"/>
</dbReference>
<dbReference type="InterPro" id="IPR011992">
    <property type="entry name" value="EF-hand-dom_pair"/>
</dbReference>
<protein>
    <recommendedName>
        <fullName evidence="5">EF-hand domain-containing protein</fullName>
    </recommendedName>
</protein>
<organism evidence="6 7">
    <name type="scientific">Polarella glacialis</name>
    <name type="common">Dinoflagellate</name>
    <dbReference type="NCBI Taxonomy" id="89957"/>
    <lineage>
        <taxon>Eukaryota</taxon>
        <taxon>Sar</taxon>
        <taxon>Alveolata</taxon>
        <taxon>Dinophyceae</taxon>
        <taxon>Suessiales</taxon>
        <taxon>Suessiaceae</taxon>
        <taxon>Polarella</taxon>
    </lineage>
</organism>
<sequence length="1224" mass="136213">MGNAATQGTAELIRESSPKELADLLAQFPPEQLKQIKDALAGEAVAVTSEAKVASGETAVASEKTAAPPAGPALTEAQIQKLKDHFHSIDTDKSGFIEAQELTASMKSLGVDMSEEQINKVFKTFDINGDKKIDFEEYTKLVMAVRTISIFGEEDDGSDPGARGASAADPVRWISFALLCTPIPMYRQVKSKMPAGVECTGQTLGIGAGCEDIQLSLEKNAGFGEWQRWFQVQSSKMMGFGAAAYQQPAFQMYQQAAQQAAAGFMDPQQQAYQQAYAQQQAAFQQPQQQAYQQQAVQQVQEDLIGNEENITVSGCTHATVGGIVRGNFTVLGENHGRPTYKKDQQVNGLDVQMYYWDERDGPNFCGWWFGPKVGGDQVWAYHPSSTATTPPKTGWKVPYDGPVDQSFVISVNQQGSVLKQQQAMQQQQQQQQQQQAQMYEQQQQQQAYQQQQQAYQQQQQQEQQQAYQKQQQEQQAQQQAYLQQQRQMQIQQQEMKKQQAAEMQRKTEEMNRKRMEDQKKKAEEMKRAQEENAAAMQVRRVVQKVRMAKEETLALLQQELAEIMQKELAKCGSMQAKVQEECTLCVEQAKLNIEKMKEAKVKEEERKVELAKKLKEAQEKADELITELQVKVEAAETAASALKAAVQPFMAEGPIDMKPAQMAKVSKAMDEAVAEATEKSQDCSEFLKTNQAAMKVPDAPGQPPAASKKTLADLFQRFNECMKLKESTIKTAGEAKLKVEKRAVAKKVLDADLAKFVKHDTGKKGALDKKDISNYAKKEYGCTLPESAVARIVQALVANGAKGVVQTDVQRLKVHIGIARERLKDLERKTAREQREKELEAQKVQLRAKVETVGKSMAEAEESVKELEETAQPLQTKGKTMKSVEILASVDEVEAKLLTTRKQVDEVKPSLAALKDGLENDVLRWLSLEMKPAEMKAYSLETRIARTTNLLARFREDAKKKDAAELMALERQAKEGKEPVPASGPTWVCTEPVLLCLPWSPDEVFAAISKKESVTQKDFLTFFEKKCEKEEPKEGAAPAPSQEDLGRLFKFLDEKGEGSVSKERLMLLIRTCMKVLKDGLITDGASIADGQTLRRLEVGEVVEVLSSPAADGDTEVMRAKCRATKDGVEGWVSISGNQGSVFLQEGGTVFKVQGPADTTSLSQTIKMEQRTVLYCFSNCFACCFHLLFIVELLNPDKVSSHCFACCFHLVSFVVDSSRLSRRRS</sequence>
<evidence type="ECO:0000313" key="7">
    <source>
        <dbReference type="Proteomes" id="UP000654075"/>
    </source>
</evidence>
<dbReference type="InterPro" id="IPR050145">
    <property type="entry name" value="Centrin_CML-like"/>
</dbReference>
<gene>
    <name evidence="6" type="ORF">PGLA1383_LOCUS45836</name>
</gene>
<feature type="domain" description="EF-hand" evidence="5">
    <location>
        <begin position="113"/>
        <end position="148"/>
    </location>
</feature>
<keyword evidence="2" id="KW-0106">Calcium</keyword>
<feature type="compositionally biased region" description="Basic and acidic residues" evidence="4">
    <location>
        <begin position="494"/>
        <end position="517"/>
    </location>
</feature>
<evidence type="ECO:0000256" key="2">
    <source>
        <dbReference type="ARBA" id="ARBA00022837"/>
    </source>
</evidence>
<dbReference type="InterPro" id="IPR018247">
    <property type="entry name" value="EF_Hand_1_Ca_BS"/>
</dbReference>
<accession>A0A813GQD8</accession>
<dbReference type="PANTHER" id="PTHR23050">
    <property type="entry name" value="CALCIUM BINDING PROTEIN"/>
    <property type="match status" value="1"/>
</dbReference>
<feature type="region of interest" description="Disordered" evidence="4">
    <location>
        <begin position="493"/>
        <end position="517"/>
    </location>
</feature>
<evidence type="ECO:0000256" key="1">
    <source>
        <dbReference type="ARBA" id="ARBA00022737"/>
    </source>
</evidence>
<keyword evidence="3" id="KW-0175">Coiled coil</keyword>
<keyword evidence="7" id="KW-1185">Reference proteome</keyword>
<feature type="coiled-coil region" evidence="3">
    <location>
        <begin position="809"/>
        <end position="877"/>
    </location>
</feature>
<dbReference type="OrthoDB" id="442461at2759"/>
<dbReference type="InterPro" id="IPR002048">
    <property type="entry name" value="EF_hand_dom"/>
</dbReference>
<dbReference type="Proteomes" id="UP000654075">
    <property type="component" value="Unassembled WGS sequence"/>
</dbReference>
<dbReference type="SUPFAM" id="SSF47473">
    <property type="entry name" value="EF-hand"/>
    <property type="match status" value="1"/>
</dbReference>
<dbReference type="CDD" id="cd00051">
    <property type="entry name" value="EFh"/>
    <property type="match status" value="1"/>
</dbReference>
<evidence type="ECO:0000259" key="5">
    <source>
        <dbReference type="PROSITE" id="PS50222"/>
    </source>
</evidence>
<name>A0A813GQD8_POLGL</name>
<evidence type="ECO:0000256" key="3">
    <source>
        <dbReference type="SAM" id="Coils"/>
    </source>
</evidence>
<dbReference type="PROSITE" id="PS50222">
    <property type="entry name" value="EF_HAND_2"/>
    <property type="match status" value="2"/>
</dbReference>
<dbReference type="GO" id="GO:0005509">
    <property type="term" value="F:calcium ion binding"/>
    <property type="evidence" value="ECO:0007669"/>
    <property type="project" value="InterPro"/>
</dbReference>
<feature type="domain" description="EF-hand" evidence="5">
    <location>
        <begin position="77"/>
        <end position="112"/>
    </location>
</feature>
<comment type="caution">
    <text evidence="6">The sequence shown here is derived from an EMBL/GenBank/DDBJ whole genome shotgun (WGS) entry which is preliminary data.</text>
</comment>
<evidence type="ECO:0000256" key="4">
    <source>
        <dbReference type="SAM" id="MobiDB-lite"/>
    </source>
</evidence>
<dbReference type="SMART" id="SM00054">
    <property type="entry name" value="EFh"/>
    <property type="match status" value="2"/>
</dbReference>
<dbReference type="Pfam" id="PF13499">
    <property type="entry name" value="EF-hand_7"/>
    <property type="match status" value="1"/>
</dbReference>
<proteinExistence type="predicted"/>
<reference evidence="6" key="1">
    <citation type="submission" date="2021-02" db="EMBL/GenBank/DDBJ databases">
        <authorList>
            <person name="Dougan E. K."/>
            <person name="Rhodes N."/>
            <person name="Thang M."/>
            <person name="Chan C."/>
        </authorList>
    </citation>
    <scope>NUCLEOTIDE SEQUENCE</scope>
</reference>
<dbReference type="AlphaFoldDB" id="A0A813GQD8"/>
<dbReference type="PROSITE" id="PS00018">
    <property type="entry name" value="EF_HAND_1"/>
    <property type="match status" value="2"/>
</dbReference>
<dbReference type="Gene3D" id="1.10.238.10">
    <property type="entry name" value="EF-hand"/>
    <property type="match status" value="1"/>
</dbReference>
<dbReference type="OMA" id="FEERDAM"/>
<keyword evidence="1" id="KW-0677">Repeat</keyword>
<evidence type="ECO:0000313" key="6">
    <source>
        <dbReference type="EMBL" id="CAE8629326.1"/>
    </source>
</evidence>